<dbReference type="AlphaFoldDB" id="H2YF38"/>
<organism evidence="1 2">
    <name type="scientific">Ciona savignyi</name>
    <name type="common">Pacific transparent sea squirt</name>
    <dbReference type="NCBI Taxonomy" id="51511"/>
    <lineage>
        <taxon>Eukaryota</taxon>
        <taxon>Metazoa</taxon>
        <taxon>Chordata</taxon>
        <taxon>Tunicata</taxon>
        <taxon>Ascidiacea</taxon>
        <taxon>Phlebobranchia</taxon>
        <taxon>Cionidae</taxon>
        <taxon>Ciona</taxon>
    </lineage>
</organism>
<dbReference type="Ensembl" id="ENSCSAVT00000003995.1">
    <property type="protein sequence ID" value="ENSCSAVP00000003936.1"/>
    <property type="gene ID" value="ENSCSAVG00000002331.1"/>
</dbReference>
<reference evidence="1" key="3">
    <citation type="submission" date="2025-09" db="UniProtKB">
        <authorList>
            <consortium name="Ensembl"/>
        </authorList>
    </citation>
    <scope>IDENTIFICATION</scope>
</reference>
<keyword evidence="2" id="KW-1185">Reference proteome</keyword>
<evidence type="ECO:0000313" key="2">
    <source>
        <dbReference type="Proteomes" id="UP000007875"/>
    </source>
</evidence>
<sequence length="290" mass="32607">MLYKLHLAPGIPQPQEELAVEAVQYFNSADQREVLFKAATTGRVNTDNELMYTHADIDHFSTDTNSPALAHIDSMSLHHKDCTTPDHSESTSPAPVNPIAPNQLDHTYLNHIDPYFDHLDSNSNDFTPACSSDEACTTNFDIKPFNVTSNSKLLNQEQFIDLCKSMYNLFREDEKEQDLYQAIASVASLLLRLGEVGRKLEHGNRDPMPDVNNALASICIGSQKESPEKHPNSGYTGTRDDVNTGAWMISFEQFVASVLTEPLLCDFFDRKYDLDTEIVTLKHTLLERPK</sequence>
<dbReference type="STRING" id="51511.ENSCSAVP00000003936"/>
<proteinExistence type="predicted"/>
<protein>
    <submittedName>
        <fullName evidence="1">Uncharacterized protein</fullName>
    </submittedName>
</protein>
<dbReference type="Proteomes" id="UP000007875">
    <property type="component" value="Unassembled WGS sequence"/>
</dbReference>
<dbReference type="HOGENOM" id="CLU_959623_0_0_1"/>
<reference evidence="1" key="2">
    <citation type="submission" date="2025-08" db="UniProtKB">
        <authorList>
            <consortium name="Ensembl"/>
        </authorList>
    </citation>
    <scope>IDENTIFICATION</scope>
</reference>
<dbReference type="GeneTree" id="ENSGT00940000158554"/>
<reference evidence="2" key="1">
    <citation type="submission" date="2003-08" db="EMBL/GenBank/DDBJ databases">
        <authorList>
            <person name="Birren B."/>
            <person name="Nusbaum C."/>
            <person name="Abebe A."/>
            <person name="Abouelleil A."/>
            <person name="Adekoya E."/>
            <person name="Ait-zahra M."/>
            <person name="Allen N."/>
            <person name="Allen T."/>
            <person name="An P."/>
            <person name="Anderson M."/>
            <person name="Anderson S."/>
            <person name="Arachchi H."/>
            <person name="Armbruster J."/>
            <person name="Bachantsang P."/>
            <person name="Baldwin J."/>
            <person name="Barry A."/>
            <person name="Bayul T."/>
            <person name="Blitshsteyn B."/>
            <person name="Bloom T."/>
            <person name="Blye J."/>
            <person name="Boguslavskiy L."/>
            <person name="Borowsky M."/>
            <person name="Boukhgalter B."/>
            <person name="Brunache A."/>
            <person name="Butler J."/>
            <person name="Calixte N."/>
            <person name="Calvo S."/>
            <person name="Camarata J."/>
            <person name="Campo K."/>
            <person name="Chang J."/>
            <person name="Cheshatsang Y."/>
            <person name="Citroen M."/>
            <person name="Collymore A."/>
            <person name="Considine T."/>
            <person name="Cook A."/>
            <person name="Cooke P."/>
            <person name="Corum B."/>
            <person name="Cuomo C."/>
            <person name="David R."/>
            <person name="Dawoe T."/>
            <person name="Degray S."/>
            <person name="Dodge S."/>
            <person name="Dooley K."/>
            <person name="Dorje P."/>
            <person name="Dorjee K."/>
            <person name="Dorris L."/>
            <person name="Duffey N."/>
            <person name="Dupes A."/>
            <person name="Elkins T."/>
            <person name="Engels R."/>
            <person name="Erickson J."/>
            <person name="Farina A."/>
            <person name="Faro S."/>
            <person name="Ferreira P."/>
            <person name="Fischer H."/>
            <person name="Fitzgerald M."/>
            <person name="Foley K."/>
            <person name="Gage D."/>
            <person name="Galagan J."/>
            <person name="Gearin G."/>
            <person name="Gnerre S."/>
            <person name="Gnirke A."/>
            <person name="Goyette A."/>
            <person name="Graham J."/>
            <person name="Grandbois E."/>
            <person name="Gyaltsen K."/>
            <person name="Hafez N."/>
            <person name="Hagopian D."/>
            <person name="Hagos B."/>
            <person name="Hall J."/>
            <person name="Hatcher B."/>
            <person name="Heller A."/>
            <person name="Higgins H."/>
            <person name="Honan T."/>
            <person name="Horn A."/>
            <person name="Houde N."/>
            <person name="Hughes L."/>
            <person name="Hulme W."/>
            <person name="Husby E."/>
            <person name="Iliev I."/>
            <person name="Jaffe D."/>
            <person name="Jones C."/>
            <person name="Kamal M."/>
            <person name="Kamat A."/>
            <person name="Kamvysselis M."/>
            <person name="Karlsson E."/>
            <person name="Kells C."/>
            <person name="Kieu A."/>
            <person name="Kisner P."/>
            <person name="Kodira C."/>
            <person name="Kulbokas E."/>
            <person name="Labutti K."/>
            <person name="Lama D."/>
            <person name="Landers T."/>
            <person name="Leger J."/>
            <person name="Levine S."/>
            <person name="Lewis D."/>
            <person name="Lewis T."/>
            <person name="Lindblad-toh K."/>
            <person name="Liu X."/>
            <person name="Lokyitsang T."/>
            <person name="Lokyitsang Y."/>
            <person name="Lucien O."/>
            <person name="Lui A."/>
            <person name="Ma L.J."/>
            <person name="Mabbitt R."/>
            <person name="Macdonald J."/>
            <person name="Maclean C."/>
            <person name="Major J."/>
            <person name="Manning J."/>
            <person name="Marabella R."/>
            <person name="Maru K."/>
            <person name="Matthews C."/>
            <person name="Mauceli E."/>
            <person name="Mccarthy M."/>
            <person name="Mcdonough S."/>
            <person name="Mcghee T."/>
            <person name="Meldrim J."/>
            <person name="Meneus L."/>
            <person name="Mesirov J."/>
            <person name="Mihalev A."/>
            <person name="Mihova T."/>
            <person name="Mikkelsen T."/>
            <person name="Mlenga V."/>
            <person name="Moru K."/>
            <person name="Mozes J."/>
            <person name="Mulrain L."/>
            <person name="Munson G."/>
            <person name="Naylor J."/>
            <person name="Newes C."/>
            <person name="Nguyen C."/>
            <person name="Nguyen N."/>
            <person name="Nguyen T."/>
            <person name="Nicol R."/>
            <person name="Nielsen C."/>
            <person name="Nizzari M."/>
            <person name="Norbu C."/>
            <person name="Norbu N."/>
            <person name="O'donnell P."/>
            <person name="Okoawo O."/>
            <person name="O'leary S."/>
            <person name="Omotosho B."/>
            <person name="O'neill K."/>
            <person name="Osman S."/>
            <person name="Parker S."/>
            <person name="Perrin D."/>
            <person name="Phunkhang P."/>
            <person name="Piqani B."/>
            <person name="Purcell S."/>
            <person name="Rachupka T."/>
            <person name="Ramasamy U."/>
            <person name="Rameau R."/>
            <person name="Ray V."/>
            <person name="Raymond C."/>
            <person name="Retta R."/>
            <person name="Richardson S."/>
            <person name="Rise C."/>
            <person name="Rodriguez J."/>
            <person name="Rogers J."/>
            <person name="Rogov P."/>
            <person name="Rutman M."/>
            <person name="Schupbach R."/>
            <person name="Seaman C."/>
            <person name="Settipalli S."/>
            <person name="Sharpe T."/>
            <person name="Sheridan J."/>
            <person name="Sherpa N."/>
            <person name="Shi J."/>
            <person name="Smirnov S."/>
            <person name="Smith C."/>
            <person name="Sougnez C."/>
            <person name="Spencer B."/>
            <person name="Stalker J."/>
            <person name="Stange-thomann N."/>
            <person name="Stavropoulos S."/>
            <person name="Stetson K."/>
            <person name="Stone C."/>
            <person name="Stone S."/>
            <person name="Stubbs M."/>
            <person name="Talamas J."/>
            <person name="Tchuinga P."/>
            <person name="Tenzing P."/>
            <person name="Tesfaye S."/>
            <person name="Theodore J."/>
            <person name="Thoulutsang Y."/>
            <person name="Topham K."/>
            <person name="Towey S."/>
            <person name="Tsamla T."/>
            <person name="Tsomo N."/>
            <person name="Vallee D."/>
            <person name="Vassiliev H."/>
            <person name="Venkataraman V."/>
            <person name="Vinson J."/>
            <person name="Vo A."/>
            <person name="Wade C."/>
            <person name="Wang S."/>
            <person name="Wangchuk T."/>
            <person name="Wangdi T."/>
            <person name="Whittaker C."/>
            <person name="Wilkinson J."/>
            <person name="Wu Y."/>
            <person name="Wyman D."/>
            <person name="Yadav S."/>
            <person name="Yang S."/>
            <person name="Yang X."/>
            <person name="Yeager S."/>
            <person name="Yee E."/>
            <person name="Young G."/>
            <person name="Zainoun J."/>
            <person name="Zembeck L."/>
            <person name="Zimmer A."/>
            <person name="Zody M."/>
            <person name="Lander E."/>
        </authorList>
    </citation>
    <scope>NUCLEOTIDE SEQUENCE [LARGE SCALE GENOMIC DNA]</scope>
</reference>
<evidence type="ECO:0000313" key="1">
    <source>
        <dbReference type="Ensembl" id="ENSCSAVP00000003936.1"/>
    </source>
</evidence>
<name>H2YF38_CIOSA</name>
<accession>H2YF38</accession>
<dbReference type="eggNOG" id="KOG4347">
    <property type="taxonomic scope" value="Eukaryota"/>
</dbReference>
<dbReference type="InParanoid" id="H2YF38"/>